<protein>
    <recommendedName>
        <fullName evidence="3">TIR domain-containing protein</fullName>
    </recommendedName>
</protein>
<proteinExistence type="predicted"/>
<dbReference type="AlphaFoldDB" id="A0A2B4R682"/>
<name>A0A2B4R682_STYPI</name>
<organism evidence="1 2">
    <name type="scientific">Stylophora pistillata</name>
    <name type="common">Smooth cauliflower coral</name>
    <dbReference type="NCBI Taxonomy" id="50429"/>
    <lineage>
        <taxon>Eukaryota</taxon>
        <taxon>Metazoa</taxon>
        <taxon>Cnidaria</taxon>
        <taxon>Anthozoa</taxon>
        <taxon>Hexacorallia</taxon>
        <taxon>Scleractinia</taxon>
        <taxon>Astrocoeniina</taxon>
        <taxon>Pocilloporidae</taxon>
        <taxon>Stylophora</taxon>
    </lineage>
</organism>
<keyword evidence="2" id="KW-1185">Reference proteome</keyword>
<dbReference type="OrthoDB" id="10250769at2759"/>
<reference evidence="2" key="1">
    <citation type="journal article" date="2017" name="bioRxiv">
        <title>Comparative analysis of the genomes of Stylophora pistillata and Acropora digitifera provides evidence for extensive differences between species of corals.</title>
        <authorList>
            <person name="Voolstra C.R."/>
            <person name="Li Y."/>
            <person name="Liew Y.J."/>
            <person name="Baumgarten S."/>
            <person name="Zoccola D."/>
            <person name="Flot J.-F."/>
            <person name="Tambutte S."/>
            <person name="Allemand D."/>
            <person name="Aranda M."/>
        </authorList>
    </citation>
    <scope>NUCLEOTIDE SEQUENCE [LARGE SCALE GENOMIC DNA]</scope>
</reference>
<evidence type="ECO:0000313" key="1">
    <source>
        <dbReference type="EMBL" id="PFX13151.1"/>
    </source>
</evidence>
<comment type="caution">
    <text evidence="1">The sequence shown here is derived from an EMBL/GenBank/DDBJ whole genome shotgun (WGS) entry which is preliminary data.</text>
</comment>
<evidence type="ECO:0008006" key="3">
    <source>
        <dbReference type="Google" id="ProtNLM"/>
    </source>
</evidence>
<sequence length="131" mass="15377">MQYILFLYAESDKDEAEALKDYLQGKLRSFAELRNVGDAIAGEQEFTWELRRSHCVVLIVSRLSSSLIQNKRQEVEDEFVTFDGKVVHDEFKENKELLERLIIVSFTERNRNDWIPDGFDERKIFCLKAGV</sequence>
<dbReference type="Proteomes" id="UP000225706">
    <property type="component" value="Unassembled WGS sequence"/>
</dbReference>
<evidence type="ECO:0000313" key="2">
    <source>
        <dbReference type="Proteomes" id="UP000225706"/>
    </source>
</evidence>
<gene>
    <name evidence="1" type="ORF">AWC38_SpisGene22793</name>
</gene>
<accession>A0A2B4R682</accession>
<dbReference type="EMBL" id="LSMT01001057">
    <property type="protein sequence ID" value="PFX13151.1"/>
    <property type="molecule type" value="Genomic_DNA"/>
</dbReference>